<dbReference type="AlphaFoldDB" id="A0A2J7PBW3"/>
<accession>A0A2J7PBW3</accession>
<dbReference type="OrthoDB" id="8250698at2759"/>
<organism evidence="2 3">
    <name type="scientific">Cryptotermes secundus</name>
    <dbReference type="NCBI Taxonomy" id="105785"/>
    <lineage>
        <taxon>Eukaryota</taxon>
        <taxon>Metazoa</taxon>
        <taxon>Ecdysozoa</taxon>
        <taxon>Arthropoda</taxon>
        <taxon>Hexapoda</taxon>
        <taxon>Insecta</taxon>
        <taxon>Pterygota</taxon>
        <taxon>Neoptera</taxon>
        <taxon>Polyneoptera</taxon>
        <taxon>Dictyoptera</taxon>
        <taxon>Blattodea</taxon>
        <taxon>Blattoidea</taxon>
        <taxon>Termitoidae</taxon>
        <taxon>Kalotermitidae</taxon>
        <taxon>Cryptotermitinae</taxon>
        <taxon>Cryptotermes</taxon>
    </lineage>
</organism>
<dbReference type="EMBL" id="NEVH01027075">
    <property type="protein sequence ID" value="PNF13821.1"/>
    <property type="molecule type" value="Genomic_DNA"/>
</dbReference>
<dbReference type="EMBL" id="NEVH01027075">
    <property type="protein sequence ID" value="PNF13820.1"/>
    <property type="molecule type" value="Genomic_DNA"/>
</dbReference>
<sequence length="418" mass="47335">MNSGPDPLETSSSWLHKKFLETALRKGDNTPKLRVTSYDVKLAVGKGDNYCSDLFRVKIHTADGKVFNLIVKKELDAEGEFGKILQKSSAFLRETHMYRSAAVRMANILQEMSPGECSQFAARYLYSCPGTIVMQDLRAEGFKMAERRQGLDFSHCLLVMRMLARFHAASVVLHDRDLETMSLYDKSAFSDPEMQEGIQKFVSGTFRTVVKAVQTWPGFADRYAGKLDALADSMLDRIIQVTQRDDTAFNVLIHGDLWVNNILFRYSDGPVDVRFVDFQIPHFTSPAIDLQYFFSTSPCEDVRENHLDSLMKEYHNTLCECLNAMGYSHKHITLEDLWKEYNNKALYGLFGACCVLPIVLADKGFDIDAILKSGIGEEIEVVNGDTYKKALQRMLPKFEENGVFLSGEISSTHEFQNA</sequence>
<dbReference type="Proteomes" id="UP000235965">
    <property type="component" value="Unassembled WGS sequence"/>
</dbReference>
<keyword evidence="3" id="KW-1185">Reference proteome</keyword>
<evidence type="ECO:0000313" key="2">
    <source>
        <dbReference type="EMBL" id="PNF13821.1"/>
    </source>
</evidence>
<evidence type="ECO:0000259" key="1">
    <source>
        <dbReference type="SMART" id="SM00587"/>
    </source>
</evidence>
<dbReference type="SMART" id="SM00587">
    <property type="entry name" value="CHK"/>
    <property type="match status" value="1"/>
</dbReference>
<dbReference type="InterPro" id="IPR004119">
    <property type="entry name" value="EcKL"/>
</dbReference>
<reference evidence="2 3" key="1">
    <citation type="submission" date="2017-12" db="EMBL/GenBank/DDBJ databases">
        <title>Hemimetabolous genomes reveal molecular basis of termite eusociality.</title>
        <authorList>
            <person name="Harrison M.C."/>
            <person name="Jongepier E."/>
            <person name="Robertson H.M."/>
            <person name="Arning N."/>
            <person name="Bitard-Feildel T."/>
            <person name="Chao H."/>
            <person name="Childers C.P."/>
            <person name="Dinh H."/>
            <person name="Doddapaneni H."/>
            <person name="Dugan S."/>
            <person name="Gowin J."/>
            <person name="Greiner C."/>
            <person name="Han Y."/>
            <person name="Hu H."/>
            <person name="Hughes D.S.T."/>
            <person name="Huylmans A.-K."/>
            <person name="Kemena C."/>
            <person name="Kremer L.P.M."/>
            <person name="Lee S.L."/>
            <person name="Lopez-Ezquerra A."/>
            <person name="Mallet L."/>
            <person name="Monroy-Kuhn J.M."/>
            <person name="Moser A."/>
            <person name="Murali S.C."/>
            <person name="Muzny D.M."/>
            <person name="Otani S."/>
            <person name="Piulachs M.-D."/>
            <person name="Poelchau M."/>
            <person name="Qu J."/>
            <person name="Schaub F."/>
            <person name="Wada-Katsumata A."/>
            <person name="Worley K.C."/>
            <person name="Xie Q."/>
            <person name="Ylla G."/>
            <person name="Poulsen M."/>
            <person name="Gibbs R.A."/>
            <person name="Schal C."/>
            <person name="Richards S."/>
            <person name="Belles X."/>
            <person name="Korb J."/>
            <person name="Bornberg-Bauer E."/>
        </authorList>
    </citation>
    <scope>NUCLEOTIDE SEQUENCE [LARGE SCALE GENOMIC DNA]</scope>
    <source>
        <tissue evidence="2">Whole body</tissue>
    </source>
</reference>
<dbReference type="Pfam" id="PF02958">
    <property type="entry name" value="EcKL"/>
    <property type="match status" value="1"/>
</dbReference>
<evidence type="ECO:0000313" key="3">
    <source>
        <dbReference type="Proteomes" id="UP000235965"/>
    </source>
</evidence>
<dbReference type="SUPFAM" id="SSF56112">
    <property type="entry name" value="Protein kinase-like (PK-like)"/>
    <property type="match status" value="1"/>
</dbReference>
<dbReference type="InParanoid" id="A0A2J7PBW3"/>
<gene>
    <name evidence="2" type="ORF">B7P43_G12438</name>
</gene>
<dbReference type="EMBL" id="NEVH01027075">
    <property type="protein sequence ID" value="PNF13819.1"/>
    <property type="molecule type" value="Genomic_DNA"/>
</dbReference>
<proteinExistence type="predicted"/>
<comment type="caution">
    <text evidence="2">The sequence shown here is derived from an EMBL/GenBank/DDBJ whole genome shotgun (WGS) entry which is preliminary data.</text>
</comment>
<dbReference type="InterPro" id="IPR011009">
    <property type="entry name" value="Kinase-like_dom_sf"/>
</dbReference>
<name>A0A2J7PBW3_9NEOP</name>
<feature type="domain" description="CHK kinase-like" evidence="1">
    <location>
        <begin position="132"/>
        <end position="324"/>
    </location>
</feature>
<dbReference type="InterPro" id="IPR015897">
    <property type="entry name" value="CHK_kinase-like"/>
</dbReference>
<dbReference type="EMBL" id="NEVH01027075">
    <property type="protein sequence ID" value="PNF13822.1"/>
    <property type="molecule type" value="Genomic_DNA"/>
</dbReference>
<dbReference type="Gene3D" id="3.90.1200.10">
    <property type="match status" value="1"/>
</dbReference>
<dbReference type="PANTHER" id="PTHR11012:SF56">
    <property type="entry name" value="CHK KINASE-LIKE DOMAIN-CONTAINING PROTEIN-RELATED"/>
    <property type="match status" value="1"/>
</dbReference>
<dbReference type="PANTHER" id="PTHR11012">
    <property type="entry name" value="PROTEIN KINASE-LIKE DOMAIN-CONTAINING"/>
    <property type="match status" value="1"/>
</dbReference>
<protein>
    <recommendedName>
        <fullName evidence="1">CHK kinase-like domain-containing protein</fullName>
    </recommendedName>
</protein>